<dbReference type="SMART" id="SM00292">
    <property type="entry name" value="BRCT"/>
    <property type="match status" value="2"/>
</dbReference>
<dbReference type="CDD" id="cd07968">
    <property type="entry name" value="OBF_DNA_ligase_IV"/>
    <property type="match status" value="1"/>
</dbReference>
<dbReference type="GO" id="GO:0006310">
    <property type="term" value="P:DNA recombination"/>
    <property type="evidence" value="ECO:0007669"/>
    <property type="project" value="UniProtKB-KW"/>
</dbReference>
<evidence type="ECO:0000256" key="1">
    <source>
        <dbReference type="ARBA" id="ARBA00001946"/>
    </source>
</evidence>
<evidence type="ECO:0000256" key="5">
    <source>
        <dbReference type="ARBA" id="ARBA00022073"/>
    </source>
</evidence>
<dbReference type="AlphaFoldDB" id="A0A8K0NW98"/>
<keyword evidence="13" id="KW-0233">DNA recombination</keyword>
<dbReference type="Gene3D" id="3.30.470.30">
    <property type="entry name" value="DNA ligase/mRNA capping enzyme"/>
    <property type="match status" value="1"/>
</dbReference>
<comment type="similarity">
    <text evidence="3 19">Belongs to the ATP-dependent DNA ligase family.</text>
</comment>
<evidence type="ECO:0000259" key="20">
    <source>
        <dbReference type="PROSITE" id="PS50160"/>
    </source>
</evidence>
<dbReference type="GO" id="GO:0006297">
    <property type="term" value="P:nucleotide-excision repair, DNA gap filling"/>
    <property type="evidence" value="ECO:0007669"/>
    <property type="project" value="TreeGrafter"/>
</dbReference>
<dbReference type="Proteomes" id="UP000792457">
    <property type="component" value="Unassembled WGS sequence"/>
</dbReference>
<evidence type="ECO:0000259" key="21">
    <source>
        <dbReference type="PROSITE" id="PS50172"/>
    </source>
</evidence>
<dbReference type="Pfam" id="PF01068">
    <property type="entry name" value="DNA_ligase_A_M"/>
    <property type="match status" value="1"/>
</dbReference>
<dbReference type="InterPro" id="IPR021536">
    <property type="entry name" value="DNA_ligase_IV_dom"/>
</dbReference>
<dbReference type="Pfam" id="PF04675">
    <property type="entry name" value="DNA_ligase_A_N"/>
    <property type="match status" value="1"/>
</dbReference>
<dbReference type="Gene3D" id="3.40.50.10190">
    <property type="entry name" value="BRCT domain"/>
    <property type="match status" value="2"/>
</dbReference>
<dbReference type="GO" id="GO:0003910">
    <property type="term" value="F:DNA ligase (ATP) activity"/>
    <property type="evidence" value="ECO:0007669"/>
    <property type="project" value="UniProtKB-EC"/>
</dbReference>
<comment type="catalytic activity">
    <reaction evidence="18">
        <text>ATP + (deoxyribonucleotide)n-3'-hydroxyl + 5'-phospho-(deoxyribonucleotide)m = (deoxyribonucleotide)n+m + AMP + diphosphate.</text>
        <dbReference type="EC" id="6.5.1.1"/>
    </reaction>
</comment>
<dbReference type="PANTHER" id="PTHR45997">
    <property type="entry name" value="DNA LIGASE 4"/>
    <property type="match status" value="1"/>
</dbReference>
<dbReference type="EMBL" id="KZ308182">
    <property type="protein sequence ID" value="KAG8224017.1"/>
    <property type="molecule type" value="Genomic_DNA"/>
</dbReference>
<feature type="domain" description="BRCT" evidence="21">
    <location>
        <begin position="865"/>
        <end position="929"/>
    </location>
</feature>
<dbReference type="InterPro" id="IPR016059">
    <property type="entry name" value="DNA_ligase_ATP-dep_CS"/>
</dbReference>
<keyword evidence="11" id="KW-0067">ATP-binding</keyword>
<evidence type="ECO:0000256" key="6">
    <source>
        <dbReference type="ARBA" id="ARBA00022598"/>
    </source>
</evidence>
<dbReference type="InterPro" id="IPR036420">
    <property type="entry name" value="BRCT_dom_sf"/>
</dbReference>
<accession>A0A8K0NW98</accession>
<keyword evidence="6" id="KW-0436">Ligase</keyword>
<evidence type="ECO:0000256" key="15">
    <source>
        <dbReference type="ARBA" id="ARBA00023242"/>
    </source>
</evidence>
<feature type="domain" description="ATP-dependent DNA ligase family profile" evidence="20">
    <location>
        <begin position="369"/>
        <end position="501"/>
    </location>
</feature>
<evidence type="ECO:0000256" key="7">
    <source>
        <dbReference type="ARBA" id="ARBA00022723"/>
    </source>
</evidence>
<evidence type="ECO:0000256" key="9">
    <source>
        <dbReference type="ARBA" id="ARBA00022741"/>
    </source>
</evidence>
<evidence type="ECO:0000313" key="23">
    <source>
        <dbReference type="Proteomes" id="UP000792457"/>
    </source>
</evidence>
<dbReference type="Pfam" id="PF11411">
    <property type="entry name" value="DNA_ligase_IV"/>
    <property type="match status" value="1"/>
</dbReference>
<organism evidence="22 23">
    <name type="scientific">Ladona fulva</name>
    <name type="common">Scarce chaser dragonfly</name>
    <name type="synonym">Libellula fulva</name>
    <dbReference type="NCBI Taxonomy" id="123851"/>
    <lineage>
        <taxon>Eukaryota</taxon>
        <taxon>Metazoa</taxon>
        <taxon>Ecdysozoa</taxon>
        <taxon>Arthropoda</taxon>
        <taxon>Hexapoda</taxon>
        <taxon>Insecta</taxon>
        <taxon>Pterygota</taxon>
        <taxon>Palaeoptera</taxon>
        <taxon>Odonata</taxon>
        <taxon>Epiprocta</taxon>
        <taxon>Anisoptera</taxon>
        <taxon>Libelluloidea</taxon>
        <taxon>Libellulidae</taxon>
        <taxon>Ladona</taxon>
    </lineage>
</organism>
<dbReference type="EC" id="6.5.1.1" evidence="4"/>
<evidence type="ECO:0000256" key="8">
    <source>
        <dbReference type="ARBA" id="ARBA00022737"/>
    </source>
</evidence>
<dbReference type="InterPro" id="IPR012340">
    <property type="entry name" value="NA-bd_OB-fold"/>
</dbReference>
<comment type="caution">
    <text evidence="22">The sequence shown here is derived from an EMBL/GenBank/DDBJ whole genome shotgun (WGS) entry which is preliminary data.</text>
</comment>
<dbReference type="InterPro" id="IPR001357">
    <property type="entry name" value="BRCT_dom"/>
</dbReference>
<dbReference type="GO" id="GO:0046872">
    <property type="term" value="F:metal ion binding"/>
    <property type="evidence" value="ECO:0007669"/>
    <property type="project" value="UniProtKB-KW"/>
</dbReference>
<dbReference type="GO" id="GO:0005958">
    <property type="term" value="C:DNA-dependent protein kinase-DNA ligase 4 complex"/>
    <property type="evidence" value="ECO:0007669"/>
    <property type="project" value="TreeGrafter"/>
</dbReference>
<dbReference type="GO" id="GO:0005524">
    <property type="term" value="F:ATP binding"/>
    <property type="evidence" value="ECO:0007669"/>
    <property type="project" value="UniProtKB-KW"/>
</dbReference>
<name>A0A8K0NW98_LADFU</name>
<dbReference type="Pfam" id="PF04679">
    <property type="entry name" value="DNA_ligase_A_C"/>
    <property type="match status" value="1"/>
</dbReference>
<evidence type="ECO:0000313" key="22">
    <source>
        <dbReference type="EMBL" id="KAG8224017.1"/>
    </source>
</evidence>
<dbReference type="CDD" id="cd07903">
    <property type="entry name" value="Adenylation_DNA_ligase_IV"/>
    <property type="match status" value="1"/>
</dbReference>
<dbReference type="InterPro" id="IPR012309">
    <property type="entry name" value="DNA_ligase_ATP-dep_C"/>
</dbReference>
<reference evidence="22" key="2">
    <citation type="submission" date="2017-10" db="EMBL/GenBank/DDBJ databases">
        <title>Ladona fulva Genome sequencing and assembly.</title>
        <authorList>
            <person name="Murali S."/>
            <person name="Richards S."/>
            <person name="Bandaranaike D."/>
            <person name="Bellair M."/>
            <person name="Blankenburg K."/>
            <person name="Chao H."/>
            <person name="Dinh H."/>
            <person name="Doddapaneni H."/>
            <person name="Dugan-Rocha S."/>
            <person name="Elkadiri S."/>
            <person name="Gnanaolivu R."/>
            <person name="Hernandez B."/>
            <person name="Skinner E."/>
            <person name="Javaid M."/>
            <person name="Lee S."/>
            <person name="Li M."/>
            <person name="Ming W."/>
            <person name="Munidasa M."/>
            <person name="Muniz J."/>
            <person name="Nguyen L."/>
            <person name="Hughes D."/>
            <person name="Osuji N."/>
            <person name="Pu L.-L."/>
            <person name="Puazo M."/>
            <person name="Qu C."/>
            <person name="Quiroz J."/>
            <person name="Raj R."/>
            <person name="Weissenberger G."/>
            <person name="Xin Y."/>
            <person name="Zou X."/>
            <person name="Han Y."/>
            <person name="Worley K."/>
            <person name="Muzny D."/>
            <person name="Gibbs R."/>
        </authorList>
    </citation>
    <scope>NUCLEOTIDE SEQUENCE</scope>
    <source>
        <strain evidence="22">Sampled in the wild</strain>
    </source>
</reference>
<dbReference type="SUPFAM" id="SSF50249">
    <property type="entry name" value="Nucleic acid-binding proteins"/>
    <property type="match status" value="1"/>
</dbReference>
<keyword evidence="23" id="KW-1185">Reference proteome</keyword>
<dbReference type="SUPFAM" id="SSF52113">
    <property type="entry name" value="BRCT domain"/>
    <property type="match status" value="2"/>
</dbReference>
<dbReference type="InterPro" id="IPR000977">
    <property type="entry name" value="DNA_ligase_ATP-dep"/>
</dbReference>
<dbReference type="GO" id="GO:0003677">
    <property type="term" value="F:DNA binding"/>
    <property type="evidence" value="ECO:0007669"/>
    <property type="project" value="InterPro"/>
</dbReference>
<evidence type="ECO:0000256" key="13">
    <source>
        <dbReference type="ARBA" id="ARBA00023172"/>
    </source>
</evidence>
<protein>
    <recommendedName>
        <fullName evidence="5">DNA ligase 4</fullName>
        <ecNumber evidence="4">6.5.1.1</ecNumber>
    </recommendedName>
    <alternativeName>
        <fullName evidence="17">DNA ligase IV</fullName>
    </alternativeName>
    <alternativeName>
        <fullName evidence="16">Polydeoxyribonucleotide synthase [ATP] 4</fullName>
    </alternativeName>
</protein>
<dbReference type="NCBIfam" id="TIGR00574">
    <property type="entry name" value="dnl1"/>
    <property type="match status" value="1"/>
</dbReference>
<dbReference type="OrthoDB" id="151490at2759"/>
<keyword evidence="8" id="KW-0677">Repeat</keyword>
<dbReference type="Gene3D" id="2.40.50.140">
    <property type="entry name" value="Nucleic acid-binding proteins"/>
    <property type="match status" value="1"/>
</dbReference>
<dbReference type="PROSITE" id="PS00333">
    <property type="entry name" value="DNA_LIGASE_A2"/>
    <property type="match status" value="1"/>
</dbReference>
<comment type="cofactor">
    <cofactor evidence="1">
        <name>Mg(2+)</name>
        <dbReference type="ChEBI" id="CHEBI:18420"/>
    </cofactor>
</comment>
<evidence type="ECO:0000256" key="2">
    <source>
        <dbReference type="ARBA" id="ARBA00004123"/>
    </source>
</evidence>
<evidence type="ECO:0000256" key="3">
    <source>
        <dbReference type="ARBA" id="ARBA00007572"/>
    </source>
</evidence>
<dbReference type="Gene3D" id="1.10.3260.10">
    <property type="entry name" value="DNA ligase, ATP-dependent, N-terminal domain"/>
    <property type="match status" value="1"/>
</dbReference>
<dbReference type="SUPFAM" id="SSF56091">
    <property type="entry name" value="DNA ligase/mRNA capping enzyme, catalytic domain"/>
    <property type="match status" value="1"/>
</dbReference>
<keyword evidence="10" id="KW-0227">DNA damage</keyword>
<dbReference type="PROSITE" id="PS50160">
    <property type="entry name" value="DNA_LIGASE_A3"/>
    <property type="match status" value="1"/>
</dbReference>
<dbReference type="InterPro" id="IPR029710">
    <property type="entry name" value="LIG4"/>
</dbReference>
<evidence type="ECO:0000256" key="10">
    <source>
        <dbReference type="ARBA" id="ARBA00022763"/>
    </source>
</evidence>
<evidence type="ECO:0000256" key="4">
    <source>
        <dbReference type="ARBA" id="ARBA00012727"/>
    </source>
</evidence>
<proteinExistence type="inferred from homology"/>
<dbReference type="GO" id="GO:0032807">
    <property type="term" value="C:DNA ligase IV complex"/>
    <property type="evidence" value="ECO:0007669"/>
    <property type="project" value="TreeGrafter"/>
</dbReference>
<dbReference type="InterPro" id="IPR012310">
    <property type="entry name" value="DNA_ligase_ATP-dep_cent"/>
</dbReference>
<gene>
    <name evidence="22" type="ORF">J437_LFUL001094</name>
</gene>
<evidence type="ECO:0000256" key="17">
    <source>
        <dbReference type="ARBA" id="ARBA00031942"/>
    </source>
</evidence>
<dbReference type="InterPro" id="IPR012308">
    <property type="entry name" value="DNA_ligase_ATP-dep_N"/>
</dbReference>
<comment type="subcellular location">
    <subcellularLocation>
        <location evidence="2">Nucleus</location>
    </subcellularLocation>
</comment>
<dbReference type="Pfam" id="PF00533">
    <property type="entry name" value="BRCT"/>
    <property type="match status" value="1"/>
</dbReference>
<dbReference type="InterPro" id="IPR044125">
    <property type="entry name" value="Adenylation_DNA_ligase_IV"/>
</dbReference>
<reference evidence="22" key="1">
    <citation type="submission" date="2013-04" db="EMBL/GenBank/DDBJ databases">
        <authorList>
            <person name="Qu J."/>
            <person name="Murali S.C."/>
            <person name="Bandaranaike D."/>
            <person name="Bellair M."/>
            <person name="Blankenburg K."/>
            <person name="Chao H."/>
            <person name="Dinh H."/>
            <person name="Doddapaneni H."/>
            <person name="Downs B."/>
            <person name="Dugan-Rocha S."/>
            <person name="Elkadiri S."/>
            <person name="Gnanaolivu R.D."/>
            <person name="Hernandez B."/>
            <person name="Javaid M."/>
            <person name="Jayaseelan J.C."/>
            <person name="Lee S."/>
            <person name="Li M."/>
            <person name="Ming W."/>
            <person name="Munidasa M."/>
            <person name="Muniz J."/>
            <person name="Nguyen L."/>
            <person name="Ongeri F."/>
            <person name="Osuji N."/>
            <person name="Pu L.-L."/>
            <person name="Puazo M."/>
            <person name="Qu C."/>
            <person name="Quiroz J."/>
            <person name="Raj R."/>
            <person name="Weissenberger G."/>
            <person name="Xin Y."/>
            <person name="Zou X."/>
            <person name="Han Y."/>
            <person name="Richards S."/>
            <person name="Worley K."/>
            <person name="Muzny D."/>
            <person name="Gibbs R."/>
        </authorList>
    </citation>
    <scope>NUCLEOTIDE SEQUENCE</scope>
    <source>
        <strain evidence="22">Sampled in the wild</strain>
    </source>
</reference>
<dbReference type="InterPro" id="IPR036599">
    <property type="entry name" value="DNA_ligase_N_sf"/>
</dbReference>
<evidence type="ECO:0000256" key="19">
    <source>
        <dbReference type="RuleBase" id="RU004196"/>
    </source>
</evidence>
<dbReference type="GO" id="GO:0006303">
    <property type="term" value="P:double-strand break repair via nonhomologous end joining"/>
    <property type="evidence" value="ECO:0007669"/>
    <property type="project" value="TreeGrafter"/>
</dbReference>
<evidence type="ECO:0000256" key="18">
    <source>
        <dbReference type="ARBA" id="ARBA00034003"/>
    </source>
</evidence>
<keyword evidence="14" id="KW-0234">DNA repair</keyword>
<keyword evidence="7" id="KW-0479">Metal-binding</keyword>
<evidence type="ECO:0000256" key="16">
    <source>
        <dbReference type="ARBA" id="ARBA00030676"/>
    </source>
</evidence>
<dbReference type="PROSITE" id="PS50172">
    <property type="entry name" value="BRCT"/>
    <property type="match status" value="2"/>
</dbReference>
<keyword evidence="12" id="KW-0460">Magnesium</keyword>
<keyword evidence="15" id="KW-0539">Nucleus</keyword>
<evidence type="ECO:0000256" key="12">
    <source>
        <dbReference type="ARBA" id="ARBA00022842"/>
    </source>
</evidence>
<dbReference type="GO" id="GO:0071897">
    <property type="term" value="P:DNA biosynthetic process"/>
    <property type="evidence" value="ECO:0007669"/>
    <property type="project" value="InterPro"/>
</dbReference>
<keyword evidence="9" id="KW-0547">Nucleotide-binding</keyword>
<evidence type="ECO:0000256" key="11">
    <source>
        <dbReference type="ARBA" id="ARBA00022840"/>
    </source>
</evidence>
<dbReference type="PANTHER" id="PTHR45997:SF1">
    <property type="entry name" value="DNA LIGASE 4"/>
    <property type="match status" value="1"/>
</dbReference>
<feature type="domain" description="BRCT" evidence="21">
    <location>
        <begin position="663"/>
        <end position="738"/>
    </location>
</feature>
<evidence type="ECO:0000256" key="14">
    <source>
        <dbReference type="ARBA" id="ARBA00023204"/>
    </source>
</evidence>
<sequence length="949" mass="108582">MEAMECDEGPKKTVASTILFYDLCRFFEKINKCRIKQKRVALLCKYVSNFRELYNSIHGQNFNSGDSFFPILRLIVPNLDRARGPYGVKEHTLARIYVRILCLPKDGPDASKLKNYRVPKFAGKMAGDFADVSYMVLTSRCTQSPSRLSIEEVNKHLDNIAKHHNDHEPRLIDKELTELLRVMSAMEQKWLIRILLKGISIGLGHTSIFNALHPDARSLFDVRSDLDKVCKTFNDPSVKLEELEVEIFSHVRPMLAARTDPHKISVLLQSKNVVNPEVSTQTTENYLILETKLDGERFQLHYQDKEFKYFSHNGFDYTENFGKDKNSCGTLTSRIAPLIKSHVRNVILDGHSFDVKKMKSSEAFKDGIEANRRYEPCFCVFDILYLNGQVLTGRPVKERIPILKTVFTSEEGIFVYAPVNQIVKSKEEIVDALNRAIDDREEGIMLKEPASVYKPHDRNGGWYKIKPEYIGEVSDTLDLLILGGFYGEGRRKGIISHFLLGIACPPPFPGARPREFHSIGRVGSGFTFDELEELLSKLKHYWKEVKLVDDAHENAGIIWTKERPDVWIHPHNSCVLKIRATEIVKCDAFKTGYTLRFPRVESVRYDKSWYECMNTTEVTHLRQLGSGKLYTRHMGEDDKSVIKRQKAENRRGAVLGEQFKGKEVSSVLEGQEICVLNGDEEHTKQDLEKLIVKYGGRIAQNPGEGTFCVIVGDESPFRVKNIIRSGSFDVIRMSWILKVCSPDCPKINIDENRCPWSVDEIVGASPKTSKYLALHYDAYGDSFTQPVTVSSLKKLTESMNTKNCKAHTDVEDMEMMDIELFSGQSPFSIFRGCVGLFHQDEEYSEMLISSSSLHIFKGKSDFCFFSGTVARKINERTSHVIVESRESKSIPELMRKNHSREKKFYLVTLDWIVKSCEKRKRLNELHFHPNSPDLQELEDTKNVGSLMQI</sequence>